<protein>
    <submittedName>
        <fullName evidence="2">Uncharacterized protein</fullName>
    </submittedName>
</protein>
<feature type="compositionally biased region" description="Basic and acidic residues" evidence="1">
    <location>
        <begin position="16"/>
        <end position="34"/>
    </location>
</feature>
<dbReference type="AlphaFoldDB" id="K7ALA0"/>
<evidence type="ECO:0000313" key="3">
    <source>
        <dbReference type="Proteomes" id="UP000011864"/>
    </source>
</evidence>
<organism evidence="2 3">
    <name type="scientific">Paraglaciecola psychrophila 170</name>
    <dbReference type="NCBI Taxonomy" id="1129794"/>
    <lineage>
        <taxon>Bacteria</taxon>
        <taxon>Pseudomonadati</taxon>
        <taxon>Pseudomonadota</taxon>
        <taxon>Gammaproteobacteria</taxon>
        <taxon>Alteromonadales</taxon>
        <taxon>Alteromonadaceae</taxon>
        <taxon>Paraglaciecola</taxon>
    </lineage>
</organism>
<dbReference type="Proteomes" id="UP000011864">
    <property type="component" value="Chromosome"/>
</dbReference>
<name>K7ALA0_9ALTE</name>
<gene>
    <name evidence="2" type="ORF">C427_2739</name>
</gene>
<dbReference type="OrthoDB" id="6387258at2"/>
<dbReference type="STRING" id="1129794.C427_2739"/>
<evidence type="ECO:0000256" key="1">
    <source>
        <dbReference type="SAM" id="MobiDB-lite"/>
    </source>
</evidence>
<evidence type="ECO:0000313" key="2">
    <source>
        <dbReference type="EMBL" id="AGH44848.1"/>
    </source>
</evidence>
<dbReference type="HOGENOM" id="CLU_2303214_0_0_6"/>
<proteinExistence type="predicted"/>
<dbReference type="PATRIC" id="fig|1129794.4.peg.2723"/>
<dbReference type="EMBL" id="CP003837">
    <property type="protein sequence ID" value="AGH44848.1"/>
    <property type="molecule type" value="Genomic_DNA"/>
</dbReference>
<accession>K7ALA0</accession>
<keyword evidence="3" id="KW-1185">Reference proteome</keyword>
<dbReference type="RefSeq" id="WP_007635386.1">
    <property type="nucleotide sequence ID" value="NC_020514.1"/>
</dbReference>
<reference evidence="2 3" key="1">
    <citation type="journal article" date="2013" name="Genome Announc.">
        <title>Complete Genome Sequence of Glaciecola psychrophila Strain 170T.</title>
        <authorList>
            <person name="Yin J."/>
            <person name="Chen J."/>
            <person name="Liu G."/>
            <person name="Yu Y."/>
            <person name="Song L."/>
            <person name="Wang X."/>
            <person name="Qu X."/>
        </authorList>
    </citation>
    <scope>NUCLEOTIDE SEQUENCE [LARGE SCALE GENOMIC DNA]</scope>
    <source>
        <strain evidence="2 3">170</strain>
    </source>
</reference>
<feature type="region of interest" description="Disordered" evidence="1">
    <location>
        <begin position="14"/>
        <end position="37"/>
    </location>
</feature>
<dbReference type="KEGG" id="gps:C427_2739"/>
<sequence>MSIDSLSLLKASDIARSSRDKPREIKSDKGHDENLQNAQISIIRKGDSETLEKAASFKQQTDSLSSNSLNEKAAIAAYQSMDKEQQRQGIQLLLGVDTFV</sequence>